<gene>
    <name evidence="8" type="ORF">B0H63DRAFT_18300</name>
</gene>
<dbReference type="SUPFAM" id="SSF46785">
    <property type="entry name" value="Winged helix' DNA-binding domain"/>
    <property type="match status" value="1"/>
</dbReference>
<keyword evidence="9" id="KW-1185">Reference proteome</keyword>
<dbReference type="FunFam" id="1.20.1310.10:FF:000036">
    <property type="entry name" value="SCF ubiquitin ligase subunit CulC, putative"/>
    <property type="match status" value="1"/>
</dbReference>
<keyword evidence="3" id="KW-0832">Ubl conjugation</keyword>
<sequence length="836" mass="95639">MMASRGRRPIRKPIMNKEAGEFEPCWEMLRNSMTDIHNKNASTLSFEQLYRASYKIVVKKKGGQLYENVKTFEEEWFQNHILPQISELITNNLVSVALVQQPGSSAHERRQTAEKFLRGVKSSWEDHNMSMNMIADILMYLDRTYTLETKRPSIFATTIGLFRDNILRNTVGGMAQGLTDTFTIFDLVCAVMLDLINMERDGDTVDRNLLRKITSMLEDLYETDEEFDNQRLYITSFEPRFLVASEAFYRNECEKLVREADTSSWLRHTQRRLAEEQDRCETTLSPLSAEKIADVIDAELIKAKLDEFLKMDGVGLKSMIDNDRVEDLSILYQLITRIDKTKAALKTTLQRRVMELGLAIEKNVKETDFSVPVSGAADGDDDGQDKSKPQSLTAAAQQTAAAIKWVDDVLQLKDKFDRLWEVCFQRDLVLQSAVTRSFSEFINIFPRSSEYVSLFIDDNLKQGSKGRSEAEIETVLDKAIVLLRYLGDRDMFERYYQKHLARRLLHNKSEIDTEKEMVRRMRTEMGNSFTAKFEGMFKDMELSKDLAENYREHIRELGDVGVKKTDLGINVLTSNNWPPEVMGRGGAVQESGARADCIYPPAIKRLQESFFKFYLKNRSGRILTWVGSAGSADIKCVFPKVQGKDSGPLSKERRYELNVPTYGMIVLMLFNDLPEGETLGFEEIQAKTNIPATDLTRTLASLSIAPKARVLLKDPQTKNIKATDRFCFNAGFLSKAIRIKAPTITNTSRVEGDEERKETERKNNQTRAHVVDAAIVRIMKQRKELSHTALTSEVISQLSARFKPDISLIKKRIEDLLTREYLERSDGDSASYRYLA</sequence>
<proteinExistence type="inferred from homology"/>
<evidence type="ECO:0000256" key="4">
    <source>
        <dbReference type="PROSITE-ProRule" id="PRU00330"/>
    </source>
</evidence>
<evidence type="ECO:0000259" key="7">
    <source>
        <dbReference type="PROSITE" id="PS50069"/>
    </source>
</evidence>
<evidence type="ECO:0000313" key="9">
    <source>
        <dbReference type="Proteomes" id="UP001285441"/>
    </source>
</evidence>
<keyword evidence="2" id="KW-1017">Isopeptide bond</keyword>
<protein>
    <submittedName>
        <fullName evidence="8">Cullin</fullName>
    </submittedName>
</protein>
<evidence type="ECO:0000256" key="2">
    <source>
        <dbReference type="ARBA" id="ARBA00022499"/>
    </source>
</evidence>
<reference evidence="8" key="2">
    <citation type="submission" date="2023-06" db="EMBL/GenBank/DDBJ databases">
        <authorList>
            <consortium name="Lawrence Berkeley National Laboratory"/>
            <person name="Haridas S."/>
            <person name="Hensen N."/>
            <person name="Bonometti L."/>
            <person name="Westerberg I."/>
            <person name="Brannstrom I.O."/>
            <person name="Guillou S."/>
            <person name="Cros-Aarteil S."/>
            <person name="Calhoun S."/>
            <person name="Kuo A."/>
            <person name="Mondo S."/>
            <person name="Pangilinan J."/>
            <person name="Riley R."/>
            <person name="LaButti K."/>
            <person name="Andreopoulos B."/>
            <person name="Lipzen A."/>
            <person name="Chen C."/>
            <person name="Yanf M."/>
            <person name="Daum C."/>
            <person name="Ng V."/>
            <person name="Clum A."/>
            <person name="Steindorff A."/>
            <person name="Ohm R."/>
            <person name="Martin F."/>
            <person name="Silar P."/>
            <person name="Natvig D."/>
            <person name="Lalanne C."/>
            <person name="Gautier V."/>
            <person name="Ament-velasquez S.L."/>
            <person name="Kruys A."/>
            <person name="Hutchinson M.I."/>
            <person name="Powell A.J."/>
            <person name="Barry K."/>
            <person name="Miller A.N."/>
            <person name="Grigoriev I.V."/>
            <person name="Debuchy R."/>
            <person name="Gladieux P."/>
            <person name="Thoren M.H."/>
            <person name="Johannesson H."/>
        </authorList>
    </citation>
    <scope>NUCLEOTIDE SEQUENCE</scope>
    <source>
        <strain evidence="8">CBS 232.78</strain>
    </source>
</reference>
<dbReference type="FunFam" id="1.10.10.10:FF:000014">
    <property type="entry name" value="Cullin 1"/>
    <property type="match status" value="1"/>
</dbReference>
<dbReference type="Gene3D" id="3.30.230.130">
    <property type="entry name" value="Cullin, Chain C, Domain 2"/>
    <property type="match status" value="1"/>
</dbReference>
<dbReference type="PROSITE" id="PS01256">
    <property type="entry name" value="CULLIN_1"/>
    <property type="match status" value="1"/>
</dbReference>
<comment type="similarity">
    <text evidence="1 4 5">Belongs to the cullin family.</text>
</comment>
<dbReference type="SUPFAM" id="SSF75632">
    <property type="entry name" value="Cullin homology domain"/>
    <property type="match status" value="1"/>
</dbReference>
<dbReference type="EMBL" id="JAULSW010000001">
    <property type="protein sequence ID" value="KAK3393476.1"/>
    <property type="molecule type" value="Genomic_DNA"/>
</dbReference>
<dbReference type="SUPFAM" id="SSF74788">
    <property type="entry name" value="Cullin repeat-like"/>
    <property type="match status" value="1"/>
</dbReference>
<dbReference type="Pfam" id="PF10557">
    <property type="entry name" value="Cullin_Nedd8"/>
    <property type="match status" value="1"/>
</dbReference>
<dbReference type="AlphaFoldDB" id="A0AAE0P516"/>
<evidence type="ECO:0000256" key="1">
    <source>
        <dbReference type="ARBA" id="ARBA00006019"/>
    </source>
</evidence>
<feature type="region of interest" description="Disordered" evidence="6">
    <location>
        <begin position="371"/>
        <end position="391"/>
    </location>
</feature>
<dbReference type="PROSITE" id="PS50069">
    <property type="entry name" value="CULLIN_2"/>
    <property type="match status" value="1"/>
</dbReference>
<dbReference type="InterPro" id="IPR045093">
    <property type="entry name" value="Cullin"/>
</dbReference>
<dbReference type="Pfam" id="PF26557">
    <property type="entry name" value="Cullin_AB"/>
    <property type="match status" value="1"/>
</dbReference>
<dbReference type="FunFam" id="1.20.1310.10:FF:000061">
    <property type="entry name" value="Related to cullulin 3"/>
    <property type="match status" value="1"/>
</dbReference>
<dbReference type="FunFam" id="1.20.1310.10:FF:000002">
    <property type="entry name" value="cullin-3 isoform X1"/>
    <property type="match status" value="1"/>
</dbReference>
<evidence type="ECO:0000256" key="3">
    <source>
        <dbReference type="ARBA" id="ARBA00022843"/>
    </source>
</evidence>
<evidence type="ECO:0000313" key="8">
    <source>
        <dbReference type="EMBL" id="KAK3393476.1"/>
    </source>
</evidence>
<comment type="caution">
    <text evidence="8">The sequence shown here is derived from an EMBL/GenBank/DDBJ whole genome shotgun (WGS) entry which is preliminary data.</text>
</comment>
<dbReference type="Gene3D" id="1.20.1310.10">
    <property type="entry name" value="Cullin Repeats"/>
    <property type="match status" value="4"/>
</dbReference>
<dbReference type="InterPro" id="IPR059120">
    <property type="entry name" value="Cullin-like_AB"/>
</dbReference>
<dbReference type="FunFam" id="1.20.1310.10:FF:000001">
    <property type="entry name" value="Cullin 3"/>
    <property type="match status" value="1"/>
</dbReference>
<dbReference type="GO" id="GO:0031461">
    <property type="term" value="C:cullin-RING ubiquitin ligase complex"/>
    <property type="evidence" value="ECO:0007669"/>
    <property type="project" value="InterPro"/>
</dbReference>
<dbReference type="SMART" id="SM00884">
    <property type="entry name" value="Cullin_Nedd8"/>
    <property type="match status" value="1"/>
</dbReference>
<dbReference type="InterPro" id="IPR019559">
    <property type="entry name" value="Cullin_neddylation_domain"/>
</dbReference>
<name>A0AAE0P516_9PEZI</name>
<dbReference type="InterPro" id="IPR001373">
    <property type="entry name" value="Cullin_N"/>
</dbReference>
<dbReference type="GO" id="GO:0006511">
    <property type="term" value="P:ubiquitin-dependent protein catabolic process"/>
    <property type="evidence" value="ECO:0007669"/>
    <property type="project" value="InterPro"/>
</dbReference>
<feature type="domain" description="Cullin family profile" evidence="7">
    <location>
        <begin position="447"/>
        <end position="703"/>
    </location>
</feature>
<dbReference type="GO" id="GO:0031625">
    <property type="term" value="F:ubiquitin protein ligase binding"/>
    <property type="evidence" value="ECO:0007669"/>
    <property type="project" value="InterPro"/>
</dbReference>
<dbReference type="InterPro" id="IPR036317">
    <property type="entry name" value="Cullin_homology_sf"/>
</dbReference>
<evidence type="ECO:0000256" key="5">
    <source>
        <dbReference type="RuleBase" id="RU003829"/>
    </source>
</evidence>
<dbReference type="Proteomes" id="UP001285441">
    <property type="component" value="Unassembled WGS sequence"/>
</dbReference>
<dbReference type="InterPro" id="IPR016159">
    <property type="entry name" value="Cullin_repeat-like_dom_sf"/>
</dbReference>
<reference evidence="8" key="1">
    <citation type="journal article" date="2023" name="Mol. Phylogenet. Evol.">
        <title>Genome-scale phylogeny and comparative genomics of the fungal order Sordariales.</title>
        <authorList>
            <person name="Hensen N."/>
            <person name="Bonometti L."/>
            <person name="Westerberg I."/>
            <person name="Brannstrom I.O."/>
            <person name="Guillou S."/>
            <person name="Cros-Aarteil S."/>
            <person name="Calhoun S."/>
            <person name="Haridas S."/>
            <person name="Kuo A."/>
            <person name="Mondo S."/>
            <person name="Pangilinan J."/>
            <person name="Riley R."/>
            <person name="LaButti K."/>
            <person name="Andreopoulos B."/>
            <person name="Lipzen A."/>
            <person name="Chen C."/>
            <person name="Yan M."/>
            <person name="Daum C."/>
            <person name="Ng V."/>
            <person name="Clum A."/>
            <person name="Steindorff A."/>
            <person name="Ohm R.A."/>
            <person name="Martin F."/>
            <person name="Silar P."/>
            <person name="Natvig D.O."/>
            <person name="Lalanne C."/>
            <person name="Gautier V."/>
            <person name="Ament-Velasquez S.L."/>
            <person name="Kruys A."/>
            <person name="Hutchinson M.I."/>
            <person name="Powell A.J."/>
            <person name="Barry K."/>
            <person name="Miller A.N."/>
            <person name="Grigoriev I.V."/>
            <person name="Debuchy R."/>
            <person name="Gladieux P."/>
            <person name="Hiltunen Thoren M."/>
            <person name="Johannesson H."/>
        </authorList>
    </citation>
    <scope>NUCLEOTIDE SEQUENCE</scope>
    <source>
        <strain evidence="8">CBS 232.78</strain>
    </source>
</reference>
<dbReference type="Pfam" id="PF00888">
    <property type="entry name" value="Cullin"/>
    <property type="match status" value="1"/>
</dbReference>
<organism evidence="8 9">
    <name type="scientific">Podospora didyma</name>
    <dbReference type="NCBI Taxonomy" id="330526"/>
    <lineage>
        <taxon>Eukaryota</taxon>
        <taxon>Fungi</taxon>
        <taxon>Dikarya</taxon>
        <taxon>Ascomycota</taxon>
        <taxon>Pezizomycotina</taxon>
        <taxon>Sordariomycetes</taxon>
        <taxon>Sordariomycetidae</taxon>
        <taxon>Sordariales</taxon>
        <taxon>Podosporaceae</taxon>
        <taxon>Podospora</taxon>
    </lineage>
</organism>
<evidence type="ECO:0000256" key="6">
    <source>
        <dbReference type="SAM" id="MobiDB-lite"/>
    </source>
</evidence>
<dbReference type="PANTHER" id="PTHR11932">
    <property type="entry name" value="CULLIN"/>
    <property type="match status" value="1"/>
</dbReference>
<dbReference type="InterPro" id="IPR016158">
    <property type="entry name" value="Cullin_homology"/>
</dbReference>
<dbReference type="InterPro" id="IPR036388">
    <property type="entry name" value="WH-like_DNA-bd_sf"/>
</dbReference>
<dbReference type="SMART" id="SM00182">
    <property type="entry name" value="CULLIN"/>
    <property type="match status" value="1"/>
</dbReference>
<dbReference type="FunFam" id="3.30.230.130:FF:000011">
    <property type="entry name" value="SCF ubiquitin ligase subunit CulC, putative"/>
    <property type="match status" value="1"/>
</dbReference>
<dbReference type="InterPro" id="IPR036390">
    <property type="entry name" value="WH_DNA-bd_sf"/>
</dbReference>
<dbReference type="InterPro" id="IPR016157">
    <property type="entry name" value="Cullin_CS"/>
</dbReference>
<dbReference type="Gene3D" id="1.10.10.10">
    <property type="entry name" value="Winged helix-like DNA-binding domain superfamily/Winged helix DNA-binding domain"/>
    <property type="match status" value="1"/>
</dbReference>
<accession>A0AAE0P516</accession>